<keyword evidence="8" id="KW-1185">Reference proteome</keyword>
<dbReference type="InterPro" id="IPR018499">
    <property type="entry name" value="Tetraspanin/Peripherin"/>
</dbReference>
<evidence type="ECO:0000256" key="6">
    <source>
        <dbReference type="SAM" id="Phobius"/>
    </source>
</evidence>
<dbReference type="GO" id="GO:0005886">
    <property type="term" value="C:plasma membrane"/>
    <property type="evidence" value="ECO:0007669"/>
    <property type="project" value="TreeGrafter"/>
</dbReference>
<proteinExistence type="predicted"/>
<dbReference type="PANTHER" id="PTHR19282">
    <property type="entry name" value="TETRASPANIN"/>
    <property type="match status" value="1"/>
</dbReference>
<evidence type="ECO:0000256" key="4">
    <source>
        <dbReference type="ARBA" id="ARBA00023136"/>
    </source>
</evidence>
<keyword evidence="2 6" id="KW-0812">Transmembrane</keyword>
<feature type="region of interest" description="Disordered" evidence="5">
    <location>
        <begin position="150"/>
        <end position="174"/>
    </location>
</feature>
<dbReference type="Proteomes" id="UP000314294">
    <property type="component" value="Unassembled WGS sequence"/>
</dbReference>
<dbReference type="PANTHER" id="PTHR19282:SF470">
    <property type="entry name" value="TETRASPANIN-17"/>
    <property type="match status" value="1"/>
</dbReference>
<evidence type="ECO:0000313" key="7">
    <source>
        <dbReference type="EMBL" id="TNN27188.1"/>
    </source>
</evidence>
<evidence type="ECO:0000256" key="1">
    <source>
        <dbReference type="ARBA" id="ARBA00004141"/>
    </source>
</evidence>
<gene>
    <name evidence="7" type="primary">Tspan17</name>
    <name evidence="7" type="ORF">EYF80_062669</name>
</gene>
<feature type="region of interest" description="Disordered" evidence="5">
    <location>
        <begin position="226"/>
        <end position="245"/>
    </location>
</feature>
<feature type="compositionally biased region" description="Low complexity" evidence="5">
    <location>
        <begin position="20"/>
        <end position="31"/>
    </location>
</feature>
<keyword evidence="3 6" id="KW-1133">Transmembrane helix</keyword>
<evidence type="ECO:0000256" key="5">
    <source>
        <dbReference type="SAM" id="MobiDB-lite"/>
    </source>
</evidence>
<feature type="transmembrane region" description="Helical" evidence="6">
    <location>
        <begin position="78"/>
        <end position="99"/>
    </location>
</feature>
<comment type="subcellular location">
    <subcellularLocation>
        <location evidence="1">Membrane</location>
        <topology evidence="1">Multi-pass membrane protein</topology>
    </subcellularLocation>
</comment>
<comment type="caution">
    <text evidence="7">The sequence shown here is derived from an EMBL/GenBank/DDBJ whole genome shotgun (WGS) entry which is preliminary data.</text>
</comment>
<reference evidence="7 8" key="1">
    <citation type="submission" date="2019-03" db="EMBL/GenBank/DDBJ databases">
        <title>First draft genome of Liparis tanakae, snailfish: a comprehensive survey of snailfish specific genes.</title>
        <authorList>
            <person name="Kim W."/>
            <person name="Song I."/>
            <person name="Jeong J.-H."/>
            <person name="Kim D."/>
            <person name="Kim S."/>
            <person name="Ryu S."/>
            <person name="Song J.Y."/>
            <person name="Lee S.K."/>
        </authorList>
    </citation>
    <scope>NUCLEOTIDE SEQUENCE [LARGE SCALE GENOMIC DNA]</scope>
    <source>
        <tissue evidence="7">Muscle</tissue>
    </source>
</reference>
<accession>A0A4Z2EEI9</accession>
<feature type="compositionally biased region" description="Basic residues" evidence="5">
    <location>
        <begin position="60"/>
        <end position="70"/>
    </location>
</feature>
<dbReference type="AlphaFoldDB" id="A0A4Z2EEI9"/>
<sequence>MNPKASAAALRHARRLAVDSSRPPLAAASRASGRRGRHEAGGASTYRKGKHIGGGSTRSAARRRPPRSRCTRNARTDFSVFLGLIFFLELTAGILAFVFKDWIKDQLNLFINKNVQAYRDDIDLQNVIDFAQEYITADNCRTALERIRSSDATQADPGQADPGQADPGQAPQSCLETRSEHKHWSCCGAHGSDDWNLNMYFNCTALNPSRESCGVPFSCCVKDPAVPEPERKPAAGAPPSGGVRG</sequence>
<dbReference type="OrthoDB" id="2014092at2759"/>
<dbReference type="EMBL" id="SRLO01008735">
    <property type="protein sequence ID" value="TNN27188.1"/>
    <property type="molecule type" value="Genomic_DNA"/>
</dbReference>
<organism evidence="7 8">
    <name type="scientific">Liparis tanakae</name>
    <name type="common">Tanaka's snailfish</name>
    <dbReference type="NCBI Taxonomy" id="230148"/>
    <lineage>
        <taxon>Eukaryota</taxon>
        <taxon>Metazoa</taxon>
        <taxon>Chordata</taxon>
        <taxon>Craniata</taxon>
        <taxon>Vertebrata</taxon>
        <taxon>Euteleostomi</taxon>
        <taxon>Actinopterygii</taxon>
        <taxon>Neopterygii</taxon>
        <taxon>Teleostei</taxon>
        <taxon>Neoteleostei</taxon>
        <taxon>Acanthomorphata</taxon>
        <taxon>Eupercaria</taxon>
        <taxon>Perciformes</taxon>
        <taxon>Cottioidei</taxon>
        <taxon>Cottales</taxon>
        <taxon>Liparidae</taxon>
        <taxon>Liparis</taxon>
    </lineage>
</organism>
<dbReference type="Pfam" id="PF00335">
    <property type="entry name" value="Tetraspanin"/>
    <property type="match status" value="1"/>
</dbReference>
<evidence type="ECO:0000256" key="3">
    <source>
        <dbReference type="ARBA" id="ARBA00022989"/>
    </source>
</evidence>
<keyword evidence="4 6" id="KW-0472">Membrane</keyword>
<protein>
    <submittedName>
        <fullName evidence="7">Tetraspanin-17</fullName>
    </submittedName>
</protein>
<evidence type="ECO:0000313" key="8">
    <source>
        <dbReference type="Proteomes" id="UP000314294"/>
    </source>
</evidence>
<evidence type="ECO:0000256" key="2">
    <source>
        <dbReference type="ARBA" id="ARBA00022692"/>
    </source>
</evidence>
<name>A0A4Z2EEI9_9TELE</name>
<feature type="region of interest" description="Disordered" evidence="5">
    <location>
        <begin position="12"/>
        <end position="70"/>
    </location>
</feature>